<sequence>MGSTSQPQQLQVAIFGAGIAGLTAAIALKAHPGINVQIYDKATELREVGASIALGPNGLRTLEKLGVHNALDDSIAFRNKSGYPMIYRHYKTGEIVSVDEHHGSVEARHKTARFHRPHLQQALLKHIDPAHIHLKRAFKNIENEESTGRLRITFADGTAVTADILLGADGIHSGVRSFYVPSSRSKWTGWTAFRAVYPVSHLSHIPDVPDEAEHWWGIDRTWFMSKLGKDLFCIVASHQSDPDAPDALYKDTVWNTASDIELLKEHYSEWHRLVREIIEATPADSLKVYPNASAHGLESWVLGQDRVTFAGDAAHAHGGAFAAGGSLAIDDAWAFAASIQHFFPPSATELPSATDIAKALKLYEKTRKAHTDRVLDTVHSTNKKKVERLAVVENDDDLRARMKNRVEPVWIHEHDVDSVFRRILAQERSFEAPQATSDPIHSTLLPVLQCDATPRSDHGTAHEDRPVSPENPKEAYPDPGRVRDVVDKLNREYNLAIEIPDVTLTPSSTRQRAEQDTAFARSEKIVRGIRHHCFQSNLLDRILSSFHMETRAASQTWIWLFDDDEPIPGPGGAPKAESPGQLLELQEILIRILDKALAQVKSRKLTRNHTGPAVFASTESSKSKRRSEADTKAESPKRVKASPPRGKEREGVISKALDKVPSRSRLAVPEAMPAHFTREISRPNKSFNTSFVPLEKEEMRREFLNQEPGSSQSQDLFPASSGHLDALNISFTEHEVESAKKRSRTPADLAPEPLASPSNRTTVYSGVSDLQDPSLKEPVSTLLKRSEPIDLRSRLDASWPRFPNWLNRAPSAVAWEITRIAVHCEVDLGEVMMDYDETWINYNQLWKSLLAHPKFAGKSFPERPSTDAWAAAMSGFNTVRGQHVVFSAQFDQVPRIKKKGPMFSLSMQPIALDQGCRLHRHFGSDRFLEILIPNPKGWHEPINKPEVSEEVVHWFSSERHYLAGRQWRAFFSRDAGYKTPPKTPNLVAPEPKPVYQGRISLFAETGNNFHAALPLGTSLHDNPREIRVKLKTGEMLDWLLQFDHNKEQPFLKLFSRIQLGLNKTTPVIVLEPHQIRHRKQDILLPTGKVMNDGIGLMSRSLARKIRDVLGLSDVPSAVQGRFGPAKGMWEIDVFDNDDSLWIETWPSQSKWDCDYVDPEHRTFEIRAHSMEPRSASLNVQFLPVLEDRAIDRGAMKHTIGTILEGELYRLLEEQKNAMKYPLEFRKWNVDNSSTRKQRLTYGRVPFVAGLPGSREESMNFLLDGGFEPLKQKYLQEIAWDLRRTKCENLLKKMSIKVANSASFFMVVDMWNILEEDEVHLCFSSKFQTETFSDSMPHGCDVLVARSPAHFVSDVQRVKAVFKPELHALKDVIVFSAKGNVPLADKLPGGDYDGDKAWVCWEPAIVSNFGNAEVPPSPDLSSYLRKDKTTFGDLVQQHGKGAISEMITRSIFFCLKPSFLGIATNYKERLCYHLNSVNNDYALCLRALLGNLVDWAKQGFEFTAEDWYRFCREWLDSHKYNGPLAEPAYKSDNWSHTRPPDHIIDILRFEMAKPAIEKELAKFHKSMAPRSNESGYELRSLRSKKDSKEDPTAEMWDPDLTKLHEDFEKLATKDPALKHIVRNLRIDLEDAGKLWSEKVGSSKDKDVNRAMLEVYEEWRSIQPRPDGALEPMTDALLRQTYMSEDHTTWALLRASTTFKMFYKPIKPDAKFLTQAVSRMKDEGSEYPGLDSDGENDWGGSEGED</sequence>
<keyword evidence="9" id="KW-0808">Transferase</keyword>
<evidence type="ECO:0000259" key="7">
    <source>
        <dbReference type="Pfam" id="PF01494"/>
    </source>
</evidence>
<dbReference type="Proteomes" id="UP000070121">
    <property type="component" value="Unassembled WGS sequence"/>
</dbReference>
<comment type="caution">
    <text evidence="9">The sequence shown here is derived from an EMBL/GenBank/DDBJ whole genome shotgun (WGS) entry which is preliminary data.</text>
</comment>
<keyword evidence="9" id="KW-0548">Nucleotidyltransferase</keyword>
<dbReference type="SUPFAM" id="SSF51905">
    <property type="entry name" value="FAD/NAD(P)-binding domain"/>
    <property type="match status" value="1"/>
</dbReference>
<evidence type="ECO:0000313" key="10">
    <source>
        <dbReference type="Proteomes" id="UP000070121"/>
    </source>
</evidence>
<dbReference type="SUPFAM" id="SSF54373">
    <property type="entry name" value="FAD-linked reductases, C-terminal domain"/>
    <property type="match status" value="1"/>
</dbReference>
<feature type="region of interest" description="Disordered" evidence="6">
    <location>
        <begin position="451"/>
        <end position="481"/>
    </location>
</feature>
<feature type="compositionally biased region" description="Basic and acidic residues" evidence="6">
    <location>
        <begin position="454"/>
        <end position="481"/>
    </location>
</feature>
<keyword evidence="2" id="KW-0285">Flavoprotein</keyword>
<keyword evidence="5" id="KW-0503">Monooxygenase</keyword>
<evidence type="ECO:0000256" key="3">
    <source>
        <dbReference type="ARBA" id="ARBA00022827"/>
    </source>
</evidence>
<gene>
    <name evidence="9" type="ORF">CSAL01_01904</name>
</gene>
<dbReference type="STRING" id="1209931.A0A135V9Y6"/>
<feature type="compositionally biased region" description="Polar residues" evidence="6">
    <location>
        <begin position="756"/>
        <end position="765"/>
    </location>
</feature>
<dbReference type="GO" id="GO:0004497">
    <property type="term" value="F:monooxygenase activity"/>
    <property type="evidence" value="ECO:0007669"/>
    <property type="project" value="UniProtKB-KW"/>
</dbReference>
<dbReference type="Gene3D" id="1.10.8.790">
    <property type="entry name" value="RNA-dependent RNA polymerase, slab domain, helical subdomain-like"/>
    <property type="match status" value="1"/>
</dbReference>
<evidence type="ECO:0000313" key="9">
    <source>
        <dbReference type="EMBL" id="KXH69425.1"/>
    </source>
</evidence>
<dbReference type="GO" id="GO:0071949">
    <property type="term" value="F:FAD binding"/>
    <property type="evidence" value="ECO:0007669"/>
    <property type="project" value="InterPro"/>
</dbReference>
<proteinExistence type="inferred from homology"/>
<feature type="domain" description="FAD-binding" evidence="7">
    <location>
        <begin position="10"/>
        <end position="341"/>
    </location>
</feature>
<evidence type="ECO:0000256" key="4">
    <source>
        <dbReference type="ARBA" id="ARBA00023002"/>
    </source>
</evidence>
<evidence type="ECO:0000256" key="2">
    <source>
        <dbReference type="ARBA" id="ARBA00022630"/>
    </source>
</evidence>
<dbReference type="Pfam" id="PF05183">
    <property type="entry name" value="RdRP"/>
    <property type="match status" value="1"/>
</dbReference>
<dbReference type="InterPro" id="IPR057596">
    <property type="entry name" value="RDRP_core"/>
</dbReference>
<feature type="region of interest" description="Disordered" evidence="6">
    <location>
        <begin position="611"/>
        <end position="651"/>
    </location>
</feature>
<feature type="region of interest" description="Disordered" evidence="6">
    <location>
        <begin position="735"/>
        <end position="772"/>
    </location>
</feature>
<dbReference type="InterPro" id="IPR002938">
    <property type="entry name" value="FAD-bd"/>
</dbReference>
<dbReference type="InterPro" id="IPR036188">
    <property type="entry name" value="FAD/NAD-bd_sf"/>
</dbReference>
<keyword evidence="3" id="KW-0274">FAD</keyword>
<feature type="domain" description="RDRP core" evidence="8">
    <location>
        <begin position="906"/>
        <end position="1549"/>
    </location>
</feature>
<feature type="region of interest" description="Disordered" evidence="6">
    <location>
        <begin position="1570"/>
        <end position="1594"/>
    </location>
</feature>
<dbReference type="Gene3D" id="3.50.50.60">
    <property type="entry name" value="FAD/NAD(P)-binding domain"/>
    <property type="match status" value="1"/>
</dbReference>
<evidence type="ECO:0000256" key="1">
    <source>
        <dbReference type="ARBA" id="ARBA00007992"/>
    </source>
</evidence>
<keyword evidence="4" id="KW-0560">Oxidoreductase</keyword>
<feature type="compositionally biased region" description="Acidic residues" evidence="6">
    <location>
        <begin position="1730"/>
        <end position="1743"/>
    </location>
</feature>
<feature type="compositionally biased region" description="Basic and acidic residues" evidence="6">
    <location>
        <begin position="626"/>
        <end position="637"/>
    </location>
</feature>
<organism evidence="9 10">
    <name type="scientific">Colletotrichum salicis</name>
    <dbReference type="NCBI Taxonomy" id="1209931"/>
    <lineage>
        <taxon>Eukaryota</taxon>
        <taxon>Fungi</taxon>
        <taxon>Dikarya</taxon>
        <taxon>Ascomycota</taxon>
        <taxon>Pezizomycotina</taxon>
        <taxon>Sordariomycetes</taxon>
        <taxon>Hypocreomycetidae</taxon>
        <taxon>Glomerellales</taxon>
        <taxon>Glomerellaceae</taxon>
        <taxon>Colletotrichum</taxon>
        <taxon>Colletotrichum acutatum species complex</taxon>
    </lineage>
</organism>
<dbReference type="EMBL" id="JFFI01000091">
    <property type="protein sequence ID" value="KXH69425.1"/>
    <property type="molecule type" value="Genomic_DNA"/>
</dbReference>
<accession>A0A135V9Y6</accession>
<comment type="similarity">
    <text evidence="1">Belongs to the paxM FAD-dependent monooxygenase family.</text>
</comment>
<dbReference type="Pfam" id="PF01494">
    <property type="entry name" value="FAD_binding_3"/>
    <property type="match status" value="1"/>
</dbReference>
<feature type="region of interest" description="Disordered" evidence="6">
    <location>
        <begin position="1720"/>
        <end position="1743"/>
    </location>
</feature>
<keyword evidence="9" id="KW-0696">RNA-directed RNA polymerase</keyword>
<name>A0A135V9Y6_9PEZI</name>
<protein>
    <submittedName>
        <fullName evidence="9">RNA-directed RNA polymerase</fullName>
    </submittedName>
</protein>
<evidence type="ECO:0000256" key="6">
    <source>
        <dbReference type="SAM" id="MobiDB-lite"/>
    </source>
</evidence>
<dbReference type="PANTHER" id="PTHR13789">
    <property type="entry name" value="MONOOXYGENASE"/>
    <property type="match status" value="1"/>
</dbReference>
<evidence type="ECO:0000256" key="5">
    <source>
        <dbReference type="ARBA" id="ARBA00023033"/>
    </source>
</evidence>
<dbReference type="PANTHER" id="PTHR13789:SF309">
    <property type="entry name" value="PUTATIVE (AFU_ORTHOLOGUE AFUA_6G14510)-RELATED"/>
    <property type="match status" value="1"/>
</dbReference>
<keyword evidence="10" id="KW-1185">Reference proteome</keyword>
<dbReference type="PRINTS" id="PR00420">
    <property type="entry name" value="RNGMNOXGNASE"/>
</dbReference>
<reference evidence="9 10" key="1">
    <citation type="submission" date="2014-02" db="EMBL/GenBank/DDBJ databases">
        <title>The genome sequence of Colletotrichum salicis CBS 607.94.</title>
        <authorList>
            <person name="Baroncelli R."/>
            <person name="Thon M.R."/>
        </authorList>
    </citation>
    <scope>NUCLEOTIDE SEQUENCE [LARGE SCALE GENOMIC DNA]</scope>
    <source>
        <strain evidence="9 10">CBS 607.94</strain>
    </source>
</reference>
<dbReference type="GO" id="GO:0003968">
    <property type="term" value="F:RNA-directed RNA polymerase activity"/>
    <property type="evidence" value="ECO:0007669"/>
    <property type="project" value="UniProtKB-KW"/>
</dbReference>
<dbReference type="OrthoDB" id="10055769at2759"/>
<dbReference type="InterPro" id="IPR050493">
    <property type="entry name" value="FAD-dep_Monooxygenase_BioMet"/>
</dbReference>
<evidence type="ECO:0000259" key="8">
    <source>
        <dbReference type="Pfam" id="PF05183"/>
    </source>
</evidence>
<feature type="compositionally biased region" description="Basic and acidic residues" evidence="6">
    <location>
        <begin position="1578"/>
        <end position="1590"/>
    </location>
</feature>